<dbReference type="Gene3D" id="3.40.640.10">
    <property type="entry name" value="Type I PLP-dependent aspartate aminotransferase-like (Major domain)"/>
    <property type="match status" value="1"/>
</dbReference>
<evidence type="ECO:0000313" key="4">
    <source>
        <dbReference type="Proteomes" id="UP000291981"/>
    </source>
</evidence>
<dbReference type="PANTHER" id="PTHR43092:SF6">
    <property type="entry name" value="BLR1280 PROTEIN"/>
    <property type="match status" value="1"/>
</dbReference>
<name>A0A4Q8QDL7_9FLAO</name>
<sequence length="416" mass="47026">MKRREAIKLVSLASLSAPLSKLVAAYPSSQPKITSSEDWRAFRKKHYSVSSEFINLENGYFGVQPNSVLEAYRKNIELINTRSSKYMREVYYQKDIPEIKKQLGAITGASPDELLITRNATESMNILIQGISLNKGDEVLLQHHDYHSMIETFKMLEERKGIKLKYVDVPLLPKTQDEVVQAYQDAITPRTKCILVTHLTHLTGQILPVAEISALAKERNIDVLVDAAHSFSQIDYTFPQLQSDFIGVNLHKWFGNPLGVGLLYIKKDRIRDIQPLYGDVKLDEDNIQKLGHYGTPAAPVVMTLKAAIAFHNSVTIKKKQSRLKELQLYWAEEAKKMDRVDIVTPLESGMSCGIASFAIDGHSATEIVDRLKNEFNIFTVIRKLNNQTVVRVTPNLYNLENELDRLLDGISTIAKS</sequence>
<keyword evidence="1" id="KW-0663">Pyridoxal phosphate</keyword>
<keyword evidence="3" id="KW-0808">Transferase</keyword>
<evidence type="ECO:0000259" key="2">
    <source>
        <dbReference type="Pfam" id="PF00266"/>
    </source>
</evidence>
<dbReference type="OrthoDB" id="9804366at2"/>
<dbReference type="Gene3D" id="3.90.1150.10">
    <property type="entry name" value="Aspartate Aminotransferase, domain 1"/>
    <property type="match status" value="1"/>
</dbReference>
<protein>
    <submittedName>
        <fullName evidence="3">Aminotransferase class V-fold PLP-dependent enzyme</fullName>
    </submittedName>
</protein>
<dbReference type="EMBL" id="SGIU01000001">
    <property type="protein sequence ID" value="TAI48495.1"/>
    <property type="molecule type" value="Genomic_DNA"/>
</dbReference>
<dbReference type="RefSeq" id="WP_130608623.1">
    <property type="nucleotide sequence ID" value="NZ_SGIU01000001.1"/>
</dbReference>
<dbReference type="SUPFAM" id="SSF53383">
    <property type="entry name" value="PLP-dependent transferases"/>
    <property type="match status" value="1"/>
</dbReference>
<dbReference type="Proteomes" id="UP000291981">
    <property type="component" value="Unassembled WGS sequence"/>
</dbReference>
<evidence type="ECO:0000313" key="3">
    <source>
        <dbReference type="EMBL" id="TAI48495.1"/>
    </source>
</evidence>
<dbReference type="InterPro" id="IPR015421">
    <property type="entry name" value="PyrdxlP-dep_Trfase_major"/>
</dbReference>
<accession>A0A4Q8QDL7</accession>
<dbReference type="PANTHER" id="PTHR43092">
    <property type="entry name" value="L-CYSTEINE DESULFHYDRASE"/>
    <property type="match status" value="1"/>
</dbReference>
<gene>
    <name evidence="3" type="ORF">EW142_01435</name>
</gene>
<feature type="domain" description="Aminotransferase class V" evidence="2">
    <location>
        <begin position="65"/>
        <end position="405"/>
    </location>
</feature>
<dbReference type="InterPro" id="IPR015422">
    <property type="entry name" value="PyrdxlP-dep_Trfase_small"/>
</dbReference>
<dbReference type="Pfam" id="PF00266">
    <property type="entry name" value="Aminotran_5"/>
    <property type="match status" value="1"/>
</dbReference>
<dbReference type="InterPro" id="IPR015424">
    <property type="entry name" value="PyrdxlP-dep_Trfase"/>
</dbReference>
<organism evidence="3 4">
    <name type="scientific">Flagellimonas allohymeniacidonis</name>
    <dbReference type="NCBI Taxonomy" id="2517819"/>
    <lineage>
        <taxon>Bacteria</taxon>
        <taxon>Pseudomonadati</taxon>
        <taxon>Bacteroidota</taxon>
        <taxon>Flavobacteriia</taxon>
        <taxon>Flavobacteriales</taxon>
        <taxon>Flavobacteriaceae</taxon>
        <taxon>Flagellimonas</taxon>
    </lineage>
</organism>
<keyword evidence="3" id="KW-0032">Aminotransferase</keyword>
<comment type="caution">
    <text evidence="3">The sequence shown here is derived from an EMBL/GenBank/DDBJ whole genome shotgun (WGS) entry which is preliminary data.</text>
</comment>
<proteinExistence type="predicted"/>
<keyword evidence="4" id="KW-1185">Reference proteome</keyword>
<dbReference type="AlphaFoldDB" id="A0A4Q8QDL7"/>
<dbReference type="InterPro" id="IPR000192">
    <property type="entry name" value="Aminotrans_V_dom"/>
</dbReference>
<evidence type="ECO:0000256" key="1">
    <source>
        <dbReference type="ARBA" id="ARBA00022898"/>
    </source>
</evidence>
<reference evidence="3 4" key="1">
    <citation type="submission" date="2019-02" db="EMBL/GenBank/DDBJ databases">
        <title>Draft genome sequence of Muricauda sp. 176CP4-71.</title>
        <authorList>
            <person name="Park J.-S."/>
        </authorList>
    </citation>
    <scope>NUCLEOTIDE SEQUENCE [LARGE SCALE GENOMIC DNA]</scope>
    <source>
        <strain evidence="3 4">176CP4-71</strain>
    </source>
</reference>
<dbReference type="GO" id="GO:0008483">
    <property type="term" value="F:transaminase activity"/>
    <property type="evidence" value="ECO:0007669"/>
    <property type="project" value="UniProtKB-KW"/>
</dbReference>